<comment type="subcellular location">
    <subcellularLocation>
        <location evidence="1">Nucleus</location>
    </subcellularLocation>
</comment>
<organism evidence="7 8">
    <name type="scientific">Malassezia brasiliensis</name>
    <dbReference type="NCBI Taxonomy" id="1821822"/>
    <lineage>
        <taxon>Eukaryota</taxon>
        <taxon>Fungi</taxon>
        <taxon>Dikarya</taxon>
        <taxon>Basidiomycota</taxon>
        <taxon>Ustilaginomycotina</taxon>
        <taxon>Malasseziomycetes</taxon>
        <taxon>Malasseziales</taxon>
        <taxon>Malasseziaceae</taxon>
        <taxon>Malassezia</taxon>
    </lineage>
</organism>
<keyword evidence="4" id="KW-0539">Nucleus</keyword>
<dbReference type="GO" id="GO:0003697">
    <property type="term" value="F:single-stranded DNA binding"/>
    <property type="evidence" value="ECO:0007669"/>
    <property type="project" value="TreeGrafter"/>
</dbReference>
<feature type="region of interest" description="Disordered" evidence="6">
    <location>
        <begin position="656"/>
        <end position="675"/>
    </location>
</feature>
<evidence type="ECO:0000256" key="4">
    <source>
        <dbReference type="ARBA" id="ARBA00023242"/>
    </source>
</evidence>
<keyword evidence="5" id="KW-0131">Cell cycle</keyword>
<dbReference type="PANTHER" id="PTHR10507:SF0">
    <property type="entry name" value="CELL DIVISION CONTROL PROTEIN 45 HOMOLOG"/>
    <property type="match status" value="1"/>
</dbReference>
<keyword evidence="7" id="KW-0648">Protein biosynthesis</keyword>
<protein>
    <submittedName>
        <fullName evidence="7">DNA replication initiation factor cdc45</fullName>
    </submittedName>
</protein>
<evidence type="ECO:0000256" key="5">
    <source>
        <dbReference type="ARBA" id="ARBA00023306"/>
    </source>
</evidence>
<dbReference type="EMBL" id="CP119951">
    <property type="protein sequence ID" value="WFC93452.1"/>
    <property type="molecule type" value="Genomic_DNA"/>
</dbReference>
<keyword evidence="3" id="KW-0235">DNA replication</keyword>
<dbReference type="PANTHER" id="PTHR10507">
    <property type="entry name" value="CDC45-RELATED PROTEIN"/>
    <property type="match status" value="1"/>
</dbReference>
<evidence type="ECO:0000256" key="3">
    <source>
        <dbReference type="ARBA" id="ARBA00022705"/>
    </source>
</evidence>
<dbReference type="Proteomes" id="UP001216638">
    <property type="component" value="Chromosome 1"/>
</dbReference>
<sequence length="761" mass="84790">MVLVCRPRETGDARIRASGTLEYADAYRHIVRTARRRVLGEPGAEAPGGATVLILTTPQVDSLAAARIFTRLLADDEIAFRVAPVNGYRSLQQVLAEDVEGHLELHTLVFLNLGSLMPLPTSIPLPQNCILHVLDAHRPWNLSNLFATSHVNDRIYIWDDGEVEERLGREREAYEMLEFEVDSDSDSDSEDDEDERSDEDEGERSDDGDDEDNNEDDGDINGDQDARNASPNTPTSTQGAKRARTPNGDASRKRTRRLDSEQRQLYRAILAKYYARGSWTGMSTAQMMYLLAVSLGRGDRDSLWYAILGLTAQYITNAIHTGTYEGYAAALASDVHAMNADEAGPVNVRGLRDVNMYGADDSAIRVVNEELRFTLYRHWSLETSMYHTSYVAAKLGIWREKGINRLRGLLAKMGLSLANCRQTYEHMDLDLRKSLVSRMESIAPEYGMTDLVFKSFTRSYGFRSMPLSASDAVEGISALLQAAHGVRIEVEGIQVVRTDSVASTRAVDTAPDRGAATYGTRHLWSLQDTGVHVGTRGVDEDEPDATRADADTEKLPSATWVQNFFEAYRAMDVQKAASIDLLQRSLQLAKALHQSIVSQGVSIIVKQSIKTLRSFRLTVLQDGPHLHLFVQPDTLTRLGFWLIDALRDIVSEQNERRAAARRNKRRSKDEESAELAEQQHALQSLPFVLAALDKARDVYTVVGIVGAADYGDVDRNRFGLAFQEAAATSHARMRNDRFDSSVLEVKRDDLLAFVEALHLQA</sequence>
<dbReference type="GO" id="GO:0003743">
    <property type="term" value="F:translation initiation factor activity"/>
    <property type="evidence" value="ECO:0007669"/>
    <property type="project" value="UniProtKB-KW"/>
</dbReference>
<keyword evidence="8" id="KW-1185">Reference proteome</keyword>
<evidence type="ECO:0000256" key="2">
    <source>
        <dbReference type="ARBA" id="ARBA00010727"/>
    </source>
</evidence>
<keyword evidence="7" id="KW-0396">Initiation factor</keyword>
<feature type="compositionally biased region" description="Polar residues" evidence="6">
    <location>
        <begin position="227"/>
        <end position="239"/>
    </location>
</feature>
<accession>A0AAF0IM20</accession>
<reference evidence="7" key="1">
    <citation type="submission" date="2023-03" db="EMBL/GenBank/DDBJ databases">
        <title>Mating type loci evolution in Malassezia.</title>
        <authorList>
            <person name="Coelho M.A."/>
        </authorList>
    </citation>
    <scope>NUCLEOTIDE SEQUENCE</scope>
    <source>
        <strain evidence="7">CBS 14135</strain>
    </source>
</reference>
<dbReference type="GO" id="GO:0003688">
    <property type="term" value="F:DNA replication origin binding"/>
    <property type="evidence" value="ECO:0007669"/>
    <property type="project" value="TreeGrafter"/>
</dbReference>
<proteinExistence type="inferred from homology"/>
<gene>
    <name evidence="7" type="primary">CDC45</name>
    <name evidence="7" type="ORF">MBRA1_000072</name>
</gene>
<evidence type="ECO:0000256" key="6">
    <source>
        <dbReference type="SAM" id="MobiDB-lite"/>
    </source>
</evidence>
<evidence type="ECO:0000313" key="8">
    <source>
        <dbReference type="Proteomes" id="UP001216638"/>
    </source>
</evidence>
<dbReference type="GO" id="GO:0000727">
    <property type="term" value="P:double-strand break repair via break-induced replication"/>
    <property type="evidence" value="ECO:0007669"/>
    <property type="project" value="TreeGrafter"/>
</dbReference>
<dbReference type="AlphaFoldDB" id="A0AAF0IM20"/>
<dbReference type="InterPro" id="IPR003874">
    <property type="entry name" value="CDC45"/>
</dbReference>
<dbReference type="GO" id="GO:0006270">
    <property type="term" value="P:DNA replication initiation"/>
    <property type="evidence" value="ECO:0007669"/>
    <property type="project" value="InterPro"/>
</dbReference>
<feature type="region of interest" description="Disordered" evidence="6">
    <location>
        <begin position="178"/>
        <end position="258"/>
    </location>
</feature>
<dbReference type="Pfam" id="PF02724">
    <property type="entry name" value="CDC45"/>
    <property type="match status" value="1"/>
</dbReference>
<evidence type="ECO:0000313" key="7">
    <source>
        <dbReference type="EMBL" id="WFC93452.1"/>
    </source>
</evidence>
<evidence type="ECO:0000256" key="1">
    <source>
        <dbReference type="ARBA" id="ARBA00004123"/>
    </source>
</evidence>
<dbReference type="GO" id="GO:0003682">
    <property type="term" value="F:chromatin binding"/>
    <property type="evidence" value="ECO:0007669"/>
    <property type="project" value="TreeGrafter"/>
</dbReference>
<feature type="compositionally biased region" description="Acidic residues" evidence="6">
    <location>
        <begin position="178"/>
        <end position="222"/>
    </location>
</feature>
<comment type="similarity">
    <text evidence="2">Belongs to the CDC45 family.</text>
</comment>
<dbReference type="GO" id="GO:0031261">
    <property type="term" value="C:DNA replication preinitiation complex"/>
    <property type="evidence" value="ECO:0007669"/>
    <property type="project" value="TreeGrafter"/>
</dbReference>
<dbReference type="GO" id="GO:1902977">
    <property type="term" value="P:mitotic DNA replication preinitiation complex assembly"/>
    <property type="evidence" value="ECO:0007669"/>
    <property type="project" value="TreeGrafter"/>
</dbReference>
<name>A0AAF0IM20_9BASI</name>